<dbReference type="InterPro" id="IPR005829">
    <property type="entry name" value="Sugar_transporter_CS"/>
</dbReference>
<feature type="transmembrane region" description="Helical" evidence="8">
    <location>
        <begin position="310"/>
        <end position="332"/>
    </location>
</feature>
<dbReference type="eggNOG" id="KOG0254">
    <property type="taxonomic scope" value="Eukaryota"/>
</dbReference>
<keyword evidence="6 8" id="KW-0472">Membrane</keyword>
<dbReference type="InterPro" id="IPR005828">
    <property type="entry name" value="MFS_sugar_transport-like"/>
</dbReference>
<evidence type="ECO:0000256" key="8">
    <source>
        <dbReference type="SAM" id="Phobius"/>
    </source>
</evidence>
<dbReference type="GO" id="GO:0016020">
    <property type="term" value="C:membrane"/>
    <property type="evidence" value="ECO:0007669"/>
    <property type="project" value="UniProtKB-SubCell"/>
</dbReference>
<feature type="transmembrane region" description="Helical" evidence="8">
    <location>
        <begin position="227"/>
        <end position="248"/>
    </location>
</feature>
<feature type="transmembrane region" description="Helical" evidence="8">
    <location>
        <begin position="473"/>
        <end position="491"/>
    </location>
</feature>
<dbReference type="OrthoDB" id="6612291at2759"/>
<evidence type="ECO:0000256" key="6">
    <source>
        <dbReference type="ARBA" id="ARBA00023136"/>
    </source>
</evidence>
<dbReference type="InterPro" id="IPR020846">
    <property type="entry name" value="MFS_dom"/>
</dbReference>
<sequence>MADEGAKFDTKHAEAPVQHEEALISDAKHAANREQSMTLLQAIKTYPKAIGWSALLSSTLIMEGYDLALLGSLYASPIFNQKFGAFNPENDEWNVSAPWQSGLSNGARAGEIIGLIIAGWTADRFGYKVTTIGSLVLMVAFIFVLFFAPNVQVLVVGEVLCGIPWGAFQSVTPAYASEVAPVVLRPYLTTWINMCWVIGQFFAAAVNRGSIDRDDQWAYKIPFGVQWVWPLPILAGVLLAPESPWWYVRHNQRAEAKKSLLRLTSRNQPDFNPDETIAMIEHTNEMEKSISEGVRFRDCFQGTDLRRTEVVVGIWLVQTLGGQNLMGYFAYFMTQAGLDPKNSFNLSMGQYALGIVGTAGSWFLMSKVGRRTIHLSGLCCQFLLLVIVGSVSFAGGDGALWSIGALLVLFTFVYDFTVGPVTYSLVSELSSTRLKAKTIVLARAGYNASNIAVNVLTNFQLSSAQSGWDWGARAAWFWAGSCLVSCIWVYFRLPEPKGRTYAELDLLFEHGVPARKFATTQIDPYSNTLDLNRKLSIGTNTEERLQHVTKEAVV</sequence>
<dbReference type="FunFam" id="1.20.1250.20:FF:000149">
    <property type="entry name" value="MFS transporter, SP family, general alpha glucoside:H+ symporter"/>
    <property type="match status" value="1"/>
</dbReference>
<protein>
    <recommendedName>
        <fullName evidence="9">Major facilitator superfamily (MFS) profile domain-containing protein</fullName>
    </recommendedName>
</protein>
<dbReference type="Pfam" id="PF00083">
    <property type="entry name" value="Sugar_tr"/>
    <property type="match status" value="1"/>
</dbReference>
<dbReference type="Proteomes" id="UP000030752">
    <property type="component" value="Unassembled WGS sequence"/>
</dbReference>
<dbReference type="GeneID" id="19969148"/>
<reference evidence="10 11" key="1">
    <citation type="submission" date="2013-03" db="EMBL/GenBank/DDBJ databases">
        <title>The Genome Sequence of Phialophora europaea CBS 101466.</title>
        <authorList>
            <consortium name="The Broad Institute Genomics Platform"/>
            <person name="Cuomo C."/>
            <person name="de Hoog S."/>
            <person name="Gorbushina A."/>
            <person name="Walker B."/>
            <person name="Young S.K."/>
            <person name="Zeng Q."/>
            <person name="Gargeya S."/>
            <person name="Fitzgerald M."/>
            <person name="Haas B."/>
            <person name="Abouelleil A."/>
            <person name="Allen A.W."/>
            <person name="Alvarado L."/>
            <person name="Arachchi H.M."/>
            <person name="Berlin A.M."/>
            <person name="Chapman S.B."/>
            <person name="Gainer-Dewar J."/>
            <person name="Goldberg J."/>
            <person name="Griggs A."/>
            <person name="Gujja S."/>
            <person name="Hansen M."/>
            <person name="Howarth C."/>
            <person name="Imamovic A."/>
            <person name="Ireland A."/>
            <person name="Larimer J."/>
            <person name="McCowan C."/>
            <person name="Murphy C."/>
            <person name="Pearson M."/>
            <person name="Poon T.W."/>
            <person name="Priest M."/>
            <person name="Roberts A."/>
            <person name="Saif S."/>
            <person name="Shea T."/>
            <person name="Sisk P."/>
            <person name="Sykes S."/>
            <person name="Wortman J."/>
            <person name="Nusbaum C."/>
            <person name="Birren B."/>
        </authorList>
    </citation>
    <scope>NUCLEOTIDE SEQUENCE [LARGE SCALE GENOMIC DNA]</scope>
    <source>
        <strain evidence="10 11">CBS 101466</strain>
    </source>
</reference>
<evidence type="ECO:0000256" key="1">
    <source>
        <dbReference type="ARBA" id="ARBA00004141"/>
    </source>
</evidence>
<evidence type="ECO:0000313" key="11">
    <source>
        <dbReference type="Proteomes" id="UP000030752"/>
    </source>
</evidence>
<dbReference type="AlphaFoldDB" id="W2S1T9"/>
<evidence type="ECO:0000256" key="4">
    <source>
        <dbReference type="ARBA" id="ARBA00022692"/>
    </source>
</evidence>
<dbReference type="FunCoup" id="W2S1T9">
    <property type="interactions" value="42"/>
</dbReference>
<evidence type="ECO:0000256" key="3">
    <source>
        <dbReference type="ARBA" id="ARBA00022448"/>
    </source>
</evidence>
<proteinExistence type="inferred from homology"/>
<feature type="transmembrane region" description="Helical" evidence="8">
    <location>
        <begin position="344"/>
        <end position="365"/>
    </location>
</feature>
<dbReference type="EMBL" id="KB822718">
    <property type="protein sequence ID" value="ETN42652.1"/>
    <property type="molecule type" value="Genomic_DNA"/>
</dbReference>
<evidence type="ECO:0000256" key="5">
    <source>
        <dbReference type="ARBA" id="ARBA00022989"/>
    </source>
</evidence>
<dbReference type="VEuPathDB" id="FungiDB:HMPREF1541_01809"/>
<dbReference type="HOGENOM" id="CLU_001265_11_5_1"/>
<dbReference type="Gene3D" id="1.20.1250.20">
    <property type="entry name" value="MFS general substrate transporter like domains"/>
    <property type="match status" value="1"/>
</dbReference>
<evidence type="ECO:0000256" key="2">
    <source>
        <dbReference type="ARBA" id="ARBA00010992"/>
    </source>
</evidence>
<keyword evidence="4 8" id="KW-0812">Transmembrane</keyword>
<accession>W2S1T9</accession>
<name>W2S1T9_CYPE1</name>
<dbReference type="NCBIfam" id="TIGR00879">
    <property type="entry name" value="SP"/>
    <property type="match status" value="1"/>
</dbReference>
<gene>
    <name evidence="10" type="ORF">HMPREF1541_01809</name>
</gene>
<comment type="subcellular location">
    <subcellularLocation>
        <location evidence="1">Membrane</location>
        <topology evidence="1">Multi-pass membrane protein</topology>
    </subcellularLocation>
</comment>
<feature type="domain" description="Major facilitator superfamily (MFS) profile" evidence="9">
    <location>
        <begin position="52"/>
        <end position="497"/>
    </location>
</feature>
<organism evidence="10 11">
    <name type="scientific">Cyphellophora europaea (strain CBS 101466)</name>
    <name type="common">Phialophora europaea</name>
    <dbReference type="NCBI Taxonomy" id="1220924"/>
    <lineage>
        <taxon>Eukaryota</taxon>
        <taxon>Fungi</taxon>
        <taxon>Dikarya</taxon>
        <taxon>Ascomycota</taxon>
        <taxon>Pezizomycotina</taxon>
        <taxon>Eurotiomycetes</taxon>
        <taxon>Chaetothyriomycetidae</taxon>
        <taxon>Chaetothyriales</taxon>
        <taxon>Cyphellophoraceae</taxon>
        <taxon>Cyphellophora</taxon>
    </lineage>
</organism>
<dbReference type="RefSeq" id="XP_008714388.1">
    <property type="nucleotide sequence ID" value="XM_008716166.1"/>
</dbReference>
<comment type="similarity">
    <text evidence="2 7">Belongs to the major facilitator superfamily. Sugar transporter (TC 2.A.1.1) family.</text>
</comment>
<evidence type="ECO:0000313" key="10">
    <source>
        <dbReference type="EMBL" id="ETN42652.1"/>
    </source>
</evidence>
<keyword evidence="11" id="KW-1185">Reference proteome</keyword>
<evidence type="ECO:0000259" key="9">
    <source>
        <dbReference type="PROSITE" id="PS50850"/>
    </source>
</evidence>
<dbReference type="PANTHER" id="PTHR48022:SF76">
    <property type="entry name" value="MALTOSE PERMEASE, PUTATIVE (AFU_ORTHOLOGUE AFUA_8G07240)-RELATED"/>
    <property type="match status" value="1"/>
</dbReference>
<keyword evidence="3 7" id="KW-0813">Transport</keyword>
<dbReference type="PANTHER" id="PTHR48022">
    <property type="entry name" value="PLASTIDIC GLUCOSE TRANSPORTER 4"/>
    <property type="match status" value="1"/>
</dbReference>
<feature type="transmembrane region" description="Helical" evidence="8">
    <location>
        <begin position="438"/>
        <end position="461"/>
    </location>
</feature>
<dbReference type="PROSITE" id="PS50850">
    <property type="entry name" value="MFS"/>
    <property type="match status" value="1"/>
</dbReference>
<dbReference type="InterPro" id="IPR050360">
    <property type="entry name" value="MFS_Sugar_Transporters"/>
</dbReference>
<feature type="transmembrane region" description="Helical" evidence="8">
    <location>
        <begin position="372"/>
        <end position="393"/>
    </location>
</feature>
<dbReference type="SUPFAM" id="SSF103473">
    <property type="entry name" value="MFS general substrate transporter"/>
    <property type="match status" value="1"/>
</dbReference>
<dbReference type="PROSITE" id="PS00217">
    <property type="entry name" value="SUGAR_TRANSPORT_2"/>
    <property type="match status" value="1"/>
</dbReference>
<evidence type="ECO:0000256" key="7">
    <source>
        <dbReference type="RuleBase" id="RU003346"/>
    </source>
</evidence>
<feature type="transmembrane region" description="Helical" evidence="8">
    <location>
        <begin position="399"/>
        <end position="426"/>
    </location>
</feature>
<dbReference type="InParanoid" id="W2S1T9"/>
<dbReference type="InterPro" id="IPR036259">
    <property type="entry name" value="MFS_trans_sf"/>
</dbReference>
<keyword evidence="5 8" id="KW-1133">Transmembrane helix</keyword>
<dbReference type="GO" id="GO:0005351">
    <property type="term" value="F:carbohydrate:proton symporter activity"/>
    <property type="evidence" value="ECO:0007669"/>
    <property type="project" value="TreeGrafter"/>
</dbReference>
<feature type="transmembrane region" description="Helical" evidence="8">
    <location>
        <begin position="125"/>
        <end position="148"/>
    </location>
</feature>
<dbReference type="InterPro" id="IPR003663">
    <property type="entry name" value="Sugar/inositol_transpt"/>
</dbReference>